<evidence type="ECO:0000313" key="2">
    <source>
        <dbReference type="EMBL" id="GBE90844.1"/>
    </source>
</evidence>
<proteinExistence type="predicted"/>
<reference evidence="3" key="1">
    <citation type="journal article" date="2018" name="Genome Announc.">
        <title>Draft Genome Sequence of the Nitrogen-Fixing and Hormogonia-Inducing Cyanobacterium Nostoc cycadae Strain WK-1, Isolated from the Coralloid Roots of Cycas revoluta.</title>
        <authorList>
            <person name="Kanesaki Y."/>
            <person name="Hirose M."/>
            <person name="Hirose Y."/>
            <person name="Fujisawa T."/>
            <person name="Nakamura Y."/>
            <person name="Watanabe S."/>
            <person name="Matsunaga S."/>
            <person name="Uchida H."/>
            <person name="Murakami A."/>
        </authorList>
    </citation>
    <scope>NUCLEOTIDE SEQUENCE [LARGE SCALE GENOMIC DNA]</scope>
    <source>
        <strain evidence="3">WK-1</strain>
    </source>
</reference>
<sequence>MKPANVANRANKAGITNKHNQSSTMYTSDSSLIDDPRLTISDTEVSLTVTNGETREVYSTNTGDYADSLAIQAVVNTVLK</sequence>
<feature type="compositionally biased region" description="Polar residues" evidence="1">
    <location>
        <begin position="17"/>
        <end position="31"/>
    </location>
</feature>
<dbReference type="RefSeq" id="WP_103123657.1">
    <property type="nucleotide sequence ID" value="NZ_DF978422.1"/>
</dbReference>
<accession>A0A2H6LC80</accession>
<comment type="caution">
    <text evidence="2">The sequence shown here is derived from an EMBL/GenBank/DDBJ whole genome shotgun (WGS) entry which is preliminary data.</text>
</comment>
<evidence type="ECO:0000313" key="3">
    <source>
        <dbReference type="Proteomes" id="UP000236527"/>
    </source>
</evidence>
<evidence type="ECO:0000256" key="1">
    <source>
        <dbReference type="SAM" id="MobiDB-lite"/>
    </source>
</evidence>
<dbReference type="Proteomes" id="UP000236527">
    <property type="component" value="Unassembled WGS sequence"/>
</dbReference>
<dbReference type="AlphaFoldDB" id="A0A2H6LC80"/>
<dbReference type="EMBL" id="BDGE01000010">
    <property type="protein sequence ID" value="GBE90844.1"/>
    <property type="molecule type" value="Genomic_DNA"/>
</dbReference>
<feature type="region of interest" description="Disordered" evidence="1">
    <location>
        <begin position="1"/>
        <end position="32"/>
    </location>
</feature>
<name>A0A2H6LC80_9NOSO</name>
<gene>
    <name evidence="2" type="ORF">NCWK1_0564</name>
</gene>
<organism evidence="2 3">
    <name type="scientific">Nostoc cycadae WK-1</name>
    <dbReference type="NCBI Taxonomy" id="1861711"/>
    <lineage>
        <taxon>Bacteria</taxon>
        <taxon>Bacillati</taxon>
        <taxon>Cyanobacteriota</taxon>
        <taxon>Cyanophyceae</taxon>
        <taxon>Nostocales</taxon>
        <taxon>Nostocaceae</taxon>
        <taxon>Nostoc</taxon>
    </lineage>
</organism>
<keyword evidence="3" id="KW-1185">Reference proteome</keyword>
<protein>
    <submittedName>
        <fullName evidence="2">Conjugal transfer protein TrbG</fullName>
    </submittedName>
</protein>